<gene>
    <name evidence="8" type="ORF">B0I71DRAFT_126870</name>
</gene>
<dbReference type="Pfam" id="PF25087">
    <property type="entry name" value="GMPPB_C"/>
    <property type="match status" value="1"/>
</dbReference>
<evidence type="ECO:0000259" key="7">
    <source>
        <dbReference type="Pfam" id="PF25087"/>
    </source>
</evidence>
<name>A0A371CF54_YARLL</name>
<dbReference type="EMBL" id="KZ858950">
    <property type="protein sequence ID" value="RDW28700.1"/>
    <property type="molecule type" value="Genomic_DNA"/>
</dbReference>
<dbReference type="CDD" id="cd06428">
    <property type="entry name" value="M1P_guanylylT_A_like_N"/>
    <property type="match status" value="1"/>
</dbReference>
<dbReference type="PANTHER" id="PTHR22572">
    <property type="entry name" value="SUGAR-1-PHOSPHATE GUANYL TRANSFERASE"/>
    <property type="match status" value="1"/>
</dbReference>
<dbReference type="VEuPathDB" id="FungiDB:YALI1_C08702g"/>
<reference evidence="8 9" key="1">
    <citation type="submission" date="2018-07" db="EMBL/GenBank/DDBJ databases">
        <title>Draft Genome Assemblies for Five Robust Yarrowia lipolytica Strains Exhibiting High Lipid Production and Pentose Sugar Utilization and Sugar Alcohol Secretion from Undetoxified Lignocellulosic Biomass Hydrolysates.</title>
        <authorList>
            <consortium name="DOE Joint Genome Institute"/>
            <person name="Walker C."/>
            <person name="Ryu S."/>
            <person name="Na H."/>
            <person name="Zane M."/>
            <person name="LaButti K."/>
            <person name="Lipzen A."/>
            <person name="Haridas S."/>
            <person name="Barry K."/>
            <person name="Grigoriev I.V."/>
            <person name="Quarterman J."/>
            <person name="Slininger P."/>
            <person name="Dien B."/>
            <person name="Trinh C.T."/>
        </authorList>
    </citation>
    <scope>NUCLEOTIDE SEQUENCE [LARGE SCALE GENOMIC DNA]</scope>
    <source>
        <strain evidence="8 9">YB392</strain>
    </source>
</reference>
<feature type="domain" description="Mannose-1-phosphate guanyltransferase C-terminal" evidence="7">
    <location>
        <begin position="282"/>
        <end position="409"/>
    </location>
</feature>
<dbReference type="SUPFAM" id="SSF53448">
    <property type="entry name" value="Nucleotide-diphospho-sugar transferases"/>
    <property type="match status" value="1"/>
</dbReference>
<feature type="domain" description="Nucleotidyl transferase" evidence="6">
    <location>
        <begin position="4"/>
        <end position="203"/>
    </location>
</feature>
<proteinExistence type="inferred from homology"/>
<dbReference type="Pfam" id="PF00483">
    <property type="entry name" value="NTP_transferase"/>
    <property type="match status" value="1"/>
</dbReference>
<dbReference type="InterPro" id="IPR005835">
    <property type="entry name" value="NTP_transferase_dom"/>
</dbReference>
<keyword evidence="4 8" id="KW-0808">Transferase</keyword>
<evidence type="ECO:0000256" key="4">
    <source>
        <dbReference type="ARBA" id="ARBA00022679"/>
    </source>
</evidence>
<dbReference type="Proteomes" id="UP000256601">
    <property type="component" value="Unassembled WGS sequence"/>
</dbReference>
<dbReference type="OrthoDB" id="285674at2759"/>
<dbReference type="OMA" id="MPVPNWW"/>
<dbReference type="InterPro" id="IPR029044">
    <property type="entry name" value="Nucleotide-diphossugar_trans"/>
</dbReference>
<dbReference type="GO" id="GO:0005525">
    <property type="term" value="F:GTP binding"/>
    <property type="evidence" value="ECO:0007669"/>
    <property type="project" value="UniProtKB-KW"/>
</dbReference>
<dbReference type="GO" id="GO:0004475">
    <property type="term" value="F:mannose-1-phosphate guanylyltransferase (GTP) activity"/>
    <property type="evidence" value="ECO:0007669"/>
    <property type="project" value="UniProtKB-EC"/>
</dbReference>
<dbReference type="Gene3D" id="3.90.550.10">
    <property type="entry name" value="Spore Coat Polysaccharide Biosynthesis Protein SpsA, Chain A"/>
    <property type="match status" value="1"/>
</dbReference>
<accession>A0A371CF54</accession>
<dbReference type="SUPFAM" id="SSF51161">
    <property type="entry name" value="Trimeric LpxA-like enzymes"/>
    <property type="match status" value="1"/>
</dbReference>
<evidence type="ECO:0000313" key="8">
    <source>
        <dbReference type="EMBL" id="RDW28700.1"/>
    </source>
</evidence>
<dbReference type="AlphaFoldDB" id="A0A371CF54"/>
<evidence type="ECO:0000256" key="5">
    <source>
        <dbReference type="ARBA" id="ARBA00047343"/>
    </source>
</evidence>
<protein>
    <recommendedName>
        <fullName evidence="3">mannose-1-phosphate guanylyltransferase</fullName>
        <ecNumber evidence="3">2.7.7.13</ecNumber>
    </recommendedName>
</protein>
<dbReference type="InterPro" id="IPR050486">
    <property type="entry name" value="Mannose-1P_guanyltransferase"/>
</dbReference>
<comment type="catalytic activity">
    <reaction evidence="5">
        <text>alpha-D-mannose 1-phosphate + GTP + H(+) = GDP-alpha-D-mannose + diphosphate</text>
        <dbReference type="Rhea" id="RHEA:15229"/>
        <dbReference type="ChEBI" id="CHEBI:15378"/>
        <dbReference type="ChEBI" id="CHEBI:33019"/>
        <dbReference type="ChEBI" id="CHEBI:37565"/>
        <dbReference type="ChEBI" id="CHEBI:57527"/>
        <dbReference type="ChEBI" id="CHEBI:58409"/>
        <dbReference type="EC" id="2.7.7.13"/>
    </reaction>
</comment>
<dbReference type="InterPro" id="IPR056729">
    <property type="entry name" value="GMPPB_C"/>
</dbReference>
<dbReference type="PROSITE" id="PS00101">
    <property type="entry name" value="HEXAPEP_TRANSFERASES"/>
    <property type="match status" value="1"/>
</dbReference>
<dbReference type="Gene3D" id="2.160.10.10">
    <property type="entry name" value="Hexapeptide repeat proteins"/>
    <property type="match status" value="1"/>
</dbReference>
<organism evidence="8 9">
    <name type="scientific">Yarrowia lipolytica</name>
    <name type="common">Candida lipolytica</name>
    <dbReference type="NCBI Taxonomy" id="4952"/>
    <lineage>
        <taxon>Eukaryota</taxon>
        <taxon>Fungi</taxon>
        <taxon>Dikarya</taxon>
        <taxon>Ascomycota</taxon>
        <taxon>Saccharomycotina</taxon>
        <taxon>Dipodascomycetes</taxon>
        <taxon>Dipodascales</taxon>
        <taxon>Dipodascales incertae sedis</taxon>
        <taxon>Yarrowia</taxon>
    </lineage>
</organism>
<comment type="pathway">
    <text evidence="1">Nucleotide-sugar biosynthesis; GDP-alpha-D-mannose biosynthesis; GDP-alpha-D-mannose from alpha-D-mannose 1-phosphate (GTP route): step 1/1.</text>
</comment>
<dbReference type="InterPro" id="IPR018357">
    <property type="entry name" value="Hexapep_transf_CS"/>
</dbReference>
<sequence>MSTKALILVGGGTRGTRFRPLSLDTPKVLFPVGGKPILSHAVDAVASLKDVKEVLLVGFYEDSVFSQFIADTNKQYPNLSIKYLREYKAMGTAGGLYHFRDVILKGNPSRFFVIHADVCCSFPLKEIEEFYEEKKAKYVILGTTVPAAVANNFGAIVTDPETQRVIHYVEKPESHISNLINAGVYLFDQTIFDTIAAAKKVREEKAQDPSFVGEGDEDHLRLEQDILVQLPATDAFYAYETKDFWRQIKTAGSAVPANALYLQQAFQADPKQPGLQAPSANIVPPVYIDPSAKIDSTAKLGPNVSIGPRAVIAAGARIKDSIVLEGVEVKHDAAVFHSILGRGCKIGSWARIEGSAVAPNDHSETLVKDGAKIQSVTILSSDVNVSEEVHVQNTIVLPHKDIKNDVVNEVIM</sequence>
<evidence type="ECO:0000256" key="1">
    <source>
        <dbReference type="ARBA" id="ARBA00004823"/>
    </source>
</evidence>
<evidence type="ECO:0000259" key="6">
    <source>
        <dbReference type="Pfam" id="PF00483"/>
    </source>
</evidence>
<dbReference type="EC" id="2.7.7.13" evidence="3"/>
<evidence type="ECO:0000313" key="9">
    <source>
        <dbReference type="Proteomes" id="UP000256601"/>
    </source>
</evidence>
<dbReference type="VEuPathDB" id="FungiDB:YALI0_E15125g"/>
<comment type="similarity">
    <text evidence="2">Belongs to the transferase hexapeptide repeat family.</text>
</comment>
<dbReference type="InterPro" id="IPR011004">
    <property type="entry name" value="Trimer_LpxA-like_sf"/>
</dbReference>
<evidence type="ECO:0000256" key="2">
    <source>
        <dbReference type="ARBA" id="ARBA00007274"/>
    </source>
</evidence>
<evidence type="ECO:0000256" key="3">
    <source>
        <dbReference type="ARBA" id="ARBA00012387"/>
    </source>
</evidence>